<name>A0ABM8VWE5_GIGMA</name>
<comment type="caution">
    <text evidence="2">The sequence shown here is derived from an EMBL/GenBank/DDBJ whole genome shotgun (WGS) entry which is preliminary data.</text>
</comment>
<feature type="coiled-coil region" evidence="1">
    <location>
        <begin position="58"/>
        <end position="145"/>
    </location>
</feature>
<sequence>MVDSLQKLREKRDKLKKILADIKTTGDNFNKIDSDLETVEKALDTTIGHFNPGGSAAMDAKDEEISKLNAEIKKCKQKVLANLTSGSIVNKGLYELLESLEVEIKDIKKQKSELETKIGDLDKEIDDISNDIDKVGEETEKVKNKSEATKNKVGDLAIKGFAVLGVFAGGY</sequence>
<accession>A0ABM8VWE5</accession>
<reference evidence="2 3" key="1">
    <citation type="submission" date="2021-06" db="EMBL/GenBank/DDBJ databases">
        <authorList>
            <person name="Kallberg Y."/>
            <person name="Tangrot J."/>
            <person name="Rosling A."/>
        </authorList>
    </citation>
    <scope>NUCLEOTIDE SEQUENCE [LARGE SCALE GENOMIC DNA]</scope>
    <source>
        <strain evidence="2 3">120-4 pot B 10/14</strain>
    </source>
</reference>
<keyword evidence="1" id="KW-0175">Coiled coil</keyword>
<proteinExistence type="predicted"/>
<evidence type="ECO:0000313" key="3">
    <source>
        <dbReference type="Proteomes" id="UP000789901"/>
    </source>
</evidence>
<evidence type="ECO:0000313" key="2">
    <source>
        <dbReference type="EMBL" id="CAG8463114.1"/>
    </source>
</evidence>
<evidence type="ECO:0000256" key="1">
    <source>
        <dbReference type="SAM" id="Coils"/>
    </source>
</evidence>
<protein>
    <submittedName>
        <fullName evidence="2">39502_t:CDS:1</fullName>
    </submittedName>
</protein>
<dbReference type="Gene3D" id="1.10.287.1490">
    <property type="match status" value="1"/>
</dbReference>
<organism evidence="2 3">
    <name type="scientific">Gigaspora margarita</name>
    <dbReference type="NCBI Taxonomy" id="4874"/>
    <lineage>
        <taxon>Eukaryota</taxon>
        <taxon>Fungi</taxon>
        <taxon>Fungi incertae sedis</taxon>
        <taxon>Mucoromycota</taxon>
        <taxon>Glomeromycotina</taxon>
        <taxon>Glomeromycetes</taxon>
        <taxon>Diversisporales</taxon>
        <taxon>Gigasporaceae</taxon>
        <taxon>Gigaspora</taxon>
    </lineage>
</organism>
<keyword evidence="3" id="KW-1185">Reference proteome</keyword>
<dbReference type="Proteomes" id="UP000789901">
    <property type="component" value="Unassembled WGS sequence"/>
</dbReference>
<gene>
    <name evidence="2" type="ORF">GMARGA_LOCUS406</name>
</gene>
<dbReference type="EMBL" id="CAJVQB010000068">
    <property type="protein sequence ID" value="CAG8463114.1"/>
    <property type="molecule type" value="Genomic_DNA"/>
</dbReference>